<dbReference type="GO" id="GO:0008381">
    <property type="term" value="F:mechanosensitive monoatomic ion channel activity"/>
    <property type="evidence" value="ECO:0007669"/>
    <property type="project" value="TreeGrafter"/>
</dbReference>
<feature type="transmembrane region" description="Helical" evidence="7">
    <location>
        <begin position="520"/>
        <end position="539"/>
    </location>
</feature>
<dbReference type="PANTHER" id="PTHR23302:SF24">
    <property type="entry name" value="TMC DOMAIN-CONTAINING PROTEIN"/>
    <property type="match status" value="1"/>
</dbReference>
<dbReference type="InterPro" id="IPR012496">
    <property type="entry name" value="TMC_dom"/>
</dbReference>
<evidence type="ECO:0000256" key="5">
    <source>
        <dbReference type="ARBA" id="ARBA00023136"/>
    </source>
</evidence>
<feature type="transmembrane region" description="Helical" evidence="7">
    <location>
        <begin position="392"/>
        <end position="416"/>
    </location>
</feature>
<keyword evidence="5 7" id="KW-0472">Membrane</keyword>
<accession>A0A4Y2GRU4</accession>
<reference evidence="9 10" key="1">
    <citation type="journal article" date="2019" name="Sci. Rep.">
        <title>Orb-weaving spider Araneus ventricosus genome elucidates the spidroin gene catalogue.</title>
        <authorList>
            <person name="Kono N."/>
            <person name="Nakamura H."/>
            <person name="Ohtoshi R."/>
            <person name="Moran D.A.P."/>
            <person name="Shinohara A."/>
            <person name="Yoshida Y."/>
            <person name="Fujiwara M."/>
            <person name="Mori M."/>
            <person name="Tomita M."/>
            <person name="Arakawa K."/>
        </authorList>
    </citation>
    <scope>NUCLEOTIDE SEQUENCE [LARGE SCALE GENOMIC DNA]</scope>
</reference>
<gene>
    <name evidence="9" type="primary">Tmc7_3</name>
    <name evidence="9" type="ORF">AVEN_125426_3</name>
</gene>
<evidence type="ECO:0000313" key="10">
    <source>
        <dbReference type="Proteomes" id="UP000499080"/>
    </source>
</evidence>
<evidence type="ECO:0000256" key="1">
    <source>
        <dbReference type="ARBA" id="ARBA00004141"/>
    </source>
</evidence>
<protein>
    <submittedName>
        <fullName evidence="9">Transmembrane channel-like protein 7</fullName>
    </submittedName>
</protein>
<evidence type="ECO:0000259" key="8">
    <source>
        <dbReference type="Pfam" id="PF07810"/>
    </source>
</evidence>
<dbReference type="GO" id="GO:0005886">
    <property type="term" value="C:plasma membrane"/>
    <property type="evidence" value="ECO:0007669"/>
    <property type="project" value="InterPro"/>
</dbReference>
<feature type="compositionally biased region" description="Low complexity" evidence="6">
    <location>
        <begin position="37"/>
        <end position="49"/>
    </location>
</feature>
<keyword evidence="10" id="KW-1185">Reference proteome</keyword>
<feature type="transmembrane region" description="Helical" evidence="7">
    <location>
        <begin position="240"/>
        <end position="264"/>
    </location>
</feature>
<comment type="caution">
    <text evidence="9">The sequence shown here is derived from an EMBL/GenBank/DDBJ whole genome shotgun (WGS) entry which is preliminary data.</text>
</comment>
<feature type="domain" description="TMC" evidence="8">
    <location>
        <begin position="564"/>
        <end position="674"/>
    </location>
</feature>
<feature type="transmembrane region" description="Helical" evidence="7">
    <location>
        <begin position="635"/>
        <end position="655"/>
    </location>
</feature>
<comment type="similarity">
    <text evidence="2">Belongs to the TMC family.</text>
</comment>
<organism evidence="9 10">
    <name type="scientific">Araneus ventricosus</name>
    <name type="common">Orbweaver spider</name>
    <name type="synonym">Epeira ventricosa</name>
    <dbReference type="NCBI Taxonomy" id="182803"/>
    <lineage>
        <taxon>Eukaryota</taxon>
        <taxon>Metazoa</taxon>
        <taxon>Ecdysozoa</taxon>
        <taxon>Arthropoda</taxon>
        <taxon>Chelicerata</taxon>
        <taxon>Arachnida</taxon>
        <taxon>Araneae</taxon>
        <taxon>Araneomorphae</taxon>
        <taxon>Entelegynae</taxon>
        <taxon>Araneoidea</taxon>
        <taxon>Araneidae</taxon>
        <taxon>Araneus</taxon>
    </lineage>
</organism>
<sequence>MSEKKDSSDSNVVESTSSVTEEKKSAHDEDEDVSNTASKESASSDEPSSLVFETDVSGVPKRLESRETLTRIINVEDRITDDEGNILHVASPTLVSQIKNIAPSINIFDKLVSEAVKEPSDTSLTSKSTSSTYVPPVKVVRFGSVRKLSIIPEIVNDDTAELDDQSTKEVIDKTIKKIPASMNVKRQRRNTLMILPKKTPWYTKLLNNLYNFSTTLYEYQLWHEHLKTIEGRFGASVVSYFLFIRWLVFMNIIILLLNFVFLVLPQFSLSHSQSKDFFNETSNHSKYHEWTFNDLQDNDYVEMYHENIYTIENILLTDIVTRSIKNKPSYNTSQIMKLVSYCRRRYRAEYSRMKYTGFLAKIQSLLDGRGWLESTLLFIGSYAKEGIHFFGLAYNVPLAFLWVFTISFIICFIMMVRYSSFELDETILTRQKPTSFANEVFSAWDFCIRTPKAAKLHHTSIVVTLKEQKKKKLQAAGFRTLIIQYLPPFTVTSISAVSPMFFNFLISFEKYQGQTEVNISLIRNVFLSLSSVIVLVNTFHREVTCTPKDVCGAGKGADCKTPVCWETYVGQQLYKLNLSQLFAIVASFVLVDVPRACFVKNWKNKFSRLIGQATFFLPTEVLVAVYSQTILWLGVFYSPLLPAVTVIKLIVLFYVKKTKVLQCSQQPKVLYKASRFNSTFIDILLLSFLAVLVVHFYTIGK</sequence>
<keyword evidence="4 7" id="KW-1133">Transmembrane helix</keyword>
<keyword evidence="3 7" id="KW-0812">Transmembrane</keyword>
<proteinExistence type="inferred from homology"/>
<feature type="transmembrane region" description="Helical" evidence="7">
    <location>
        <begin position="676"/>
        <end position="699"/>
    </location>
</feature>
<feature type="compositionally biased region" description="Low complexity" evidence="6">
    <location>
        <begin position="9"/>
        <end position="19"/>
    </location>
</feature>
<evidence type="ECO:0000313" key="9">
    <source>
        <dbReference type="EMBL" id="GBM55641.1"/>
    </source>
</evidence>
<dbReference type="InterPro" id="IPR038900">
    <property type="entry name" value="TMC"/>
</dbReference>
<evidence type="ECO:0000256" key="4">
    <source>
        <dbReference type="ARBA" id="ARBA00022989"/>
    </source>
</evidence>
<evidence type="ECO:0000256" key="3">
    <source>
        <dbReference type="ARBA" id="ARBA00022692"/>
    </source>
</evidence>
<evidence type="ECO:0000256" key="6">
    <source>
        <dbReference type="SAM" id="MobiDB-lite"/>
    </source>
</evidence>
<dbReference type="PANTHER" id="PTHR23302">
    <property type="entry name" value="TRANSMEMBRANE CHANNEL-RELATED"/>
    <property type="match status" value="1"/>
</dbReference>
<comment type="subcellular location">
    <subcellularLocation>
        <location evidence="1">Membrane</location>
        <topology evidence="1">Multi-pass membrane protein</topology>
    </subcellularLocation>
</comment>
<name>A0A4Y2GRU4_ARAVE</name>
<evidence type="ECO:0000256" key="2">
    <source>
        <dbReference type="ARBA" id="ARBA00006510"/>
    </source>
</evidence>
<evidence type="ECO:0000256" key="7">
    <source>
        <dbReference type="SAM" id="Phobius"/>
    </source>
</evidence>
<feature type="transmembrane region" description="Helical" evidence="7">
    <location>
        <begin position="609"/>
        <end position="629"/>
    </location>
</feature>
<feature type="region of interest" description="Disordered" evidence="6">
    <location>
        <begin position="1"/>
        <end position="56"/>
    </location>
</feature>
<dbReference type="Proteomes" id="UP000499080">
    <property type="component" value="Unassembled WGS sequence"/>
</dbReference>
<dbReference type="Pfam" id="PF07810">
    <property type="entry name" value="TMC"/>
    <property type="match status" value="1"/>
</dbReference>
<feature type="transmembrane region" description="Helical" evidence="7">
    <location>
        <begin position="489"/>
        <end position="508"/>
    </location>
</feature>
<dbReference type="EMBL" id="BGPR01001510">
    <property type="protein sequence ID" value="GBM55641.1"/>
    <property type="molecule type" value="Genomic_DNA"/>
</dbReference>
<dbReference type="AlphaFoldDB" id="A0A4Y2GRU4"/>